<comment type="caution">
    <text evidence="16">The sequence shown here is derived from an EMBL/GenBank/DDBJ whole genome shotgun (WGS) entry which is preliminary data.</text>
</comment>
<dbReference type="Pfam" id="PF00091">
    <property type="entry name" value="Tubulin"/>
    <property type="match status" value="1"/>
</dbReference>
<keyword evidence="9" id="KW-0793">Thylakoid</keyword>
<comment type="similarity">
    <text evidence="3">Belongs to the FtsZ family.</text>
</comment>
<dbReference type="InterPro" id="IPR008280">
    <property type="entry name" value="Tub_FtsZ_C"/>
</dbReference>
<dbReference type="GO" id="GO:0070938">
    <property type="term" value="C:contractile ring"/>
    <property type="evidence" value="ECO:0007669"/>
    <property type="project" value="UniProtKB-ARBA"/>
</dbReference>
<dbReference type="InterPro" id="IPR037103">
    <property type="entry name" value="Tubulin/FtsZ-like_C"/>
</dbReference>
<dbReference type="Proteomes" id="UP000077202">
    <property type="component" value="Unassembled WGS sequence"/>
</dbReference>
<dbReference type="GO" id="GO:0009534">
    <property type="term" value="C:chloroplast thylakoid"/>
    <property type="evidence" value="ECO:0007669"/>
    <property type="project" value="UniProtKB-SubCell"/>
</dbReference>
<protein>
    <submittedName>
        <fullName evidence="16">Uncharacterized protein</fullName>
    </submittedName>
</protein>
<dbReference type="InterPro" id="IPR017975">
    <property type="entry name" value="Tubulin_CS"/>
</dbReference>
<dbReference type="Pfam" id="PF12327">
    <property type="entry name" value="FtsZ_C"/>
    <property type="match status" value="1"/>
</dbReference>
<accession>A0A176WAR6</accession>
<dbReference type="FunFam" id="3.30.1330.20:FF:000007">
    <property type="entry name" value="Cell division protein ftsZ, putative"/>
    <property type="match status" value="1"/>
</dbReference>
<gene>
    <name evidence="16" type="ORF">AXG93_2956s1200</name>
</gene>
<dbReference type="InterPro" id="IPR003008">
    <property type="entry name" value="Tubulin_FtsZ_GTPase"/>
</dbReference>
<dbReference type="InterPro" id="IPR045061">
    <property type="entry name" value="FtsZ/CetZ"/>
</dbReference>
<dbReference type="HAMAP" id="MF_00909">
    <property type="entry name" value="FtsZ"/>
    <property type="match status" value="1"/>
</dbReference>
<dbReference type="SMART" id="SM00864">
    <property type="entry name" value="Tubulin"/>
    <property type="match status" value="1"/>
</dbReference>
<keyword evidence="10" id="KW-0342">GTP-binding</keyword>
<dbReference type="PROSITE" id="PS01135">
    <property type="entry name" value="FTSZ_2"/>
    <property type="match status" value="1"/>
</dbReference>
<dbReference type="PANTHER" id="PTHR30314">
    <property type="entry name" value="CELL DIVISION PROTEIN FTSZ-RELATED"/>
    <property type="match status" value="1"/>
</dbReference>
<dbReference type="GO" id="GO:0042802">
    <property type="term" value="F:identical protein binding"/>
    <property type="evidence" value="ECO:0007669"/>
    <property type="project" value="UniProtKB-ARBA"/>
</dbReference>
<proteinExistence type="inferred from homology"/>
<dbReference type="InterPro" id="IPR024757">
    <property type="entry name" value="FtsZ_C"/>
</dbReference>
<dbReference type="InterPro" id="IPR000158">
    <property type="entry name" value="Cell_div_FtsZ"/>
</dbReference>
<dbReference type="PRINTS" id="PR00423">
    <property type="entry name" value="CELLDVISFTSZ"/>
</dbReference>
<keyword evidence="4" id="KW-0150">Chloroplast</keyword>
<keyword evidence="6" id="KW-0934">Plastid</keyword>
<evidence type="ECO:0000256" key="3">
    <source>
        <dbReference type="ARBA" id="ARBA00009690"/>
    </source>
</evidence>
<evidence type="ECO:0000256" key="10">
    <source>
        <dbReference type="ARBA" id="ARBA00023134"/>
    </source>
</evidence>
<dbReference type="PANTHER" id="PTHR30314:SF3">
    <property type="entry name" value="MITOCHONDRIAL DIVISION PROTEIN FSZA"/>
    <property type="match status" value="1"/>
</dbReference>
<dbReference type="PROSITE" id="PS00227">
    <property type="entry name" value="TUBULIN"/>
    <property type="match status" value="1"/>
</dbReference>
<keyword evidence="8" id="KW-0809">Transit peptide</keyword>
<keyword evidence="11" id="KW-0472">Membrane</keyword>
<evidence type="ECO:0000256" key="11">
    <source>
        <dbReference type="ARBA" id="ARBA00023136"/>
    </source>
</evidence>
<evidence type="ECO:0000256" key="4">
    <source>
        <dbReference type="ARBA" id="ARBA00022528"/>
    </source>
</evidence>
<evidence type="ECO:0000256" key="7">
    <source>
        <dbReference type="ARBA" id="ARBA00022741"/>
    </source>
</evidence>
<dbReference type="SUPFAM" id="SSF52490">
    <property type="entry name" value="Tubulin nucleotide-binding domain-like"/>
    <property type="match status" value="1"/>
</dbReference>
<organism evidence="16 17">
    <name type="scientific">Marchantia polymorpha subsp. ruderalis</name>
    <dbReference type="NCBI Taxonomy" id="1480154"/>
    <lineage>
        <taxon>Eukaryota</taxon>
        <taxon>Viridiplantae</taxon>
        <taxon>Streptophyta</taxon>
        <taxon>Embryophyta</taxon>
        <taxon>Marchantiophyta</taxon>
        <taxon>Marchantiopsida</taxon>
        <taxon>Marchantiidae</taxon>
        <taxon>Marchantiales</taxon>
        <taxon>Marchantiaceae</taxon>
        <taxon>Marchantia</taxon>
    </lineage>
</organism>
<feature type="region of interest" description="Disordered" evidence="13">
    <location>
        <begin position="482"/>
        <end position="507"/>
    </location>
</feature>
<dbReference type="Gene3D" id="3.40.50.1440">
    <property type="entry name" value="Tubulin/FtsZ, GTPase domain"/>
    <property type="match status" value="1"/>
</dbReference>
<evidence type="ECO:0000256" key="1">
    <source>
        <dbReference type="ARBA" id="ARBA00004170"/>
    </source>
</evidence>
<evidence type="ECO:0000256" key="8">
    <source>
        <dbReference type="ARBA" id="ARBA00022946"/>
    </source>
</evidence>
<feature type="domain" description="Tubulin/FtsZ 2-layer sandwich" evidence="15">
    <location>
        <begin position="364"/>
        <end position="481"/>
    </location>
</feature>
<dbReference type="CDD" id="cd02201">
    <property type="entry name" value="FtsZ_type1"/>
    <property type="match status" value="1"/>
</dbReference>
<evidence type="ECO:0000256" key="2">
    <source>
        <dbReference type="ARBA" id="ARBA00004470"/>
    </source>
</evidence>
<evidence type="ECO:0000256" key="13">
    <source>
        <dbReference type="SAM" id="MobiDB-lite"/>
    </source>
</evidence>
<keyword evidence="17" id="KW-1185">Reference proteome</keyword>
<dbReference type="EMBL" id="LVLJ01001345">
    <property type="protein sequence ID" value="OAE30268.1"/>
    <property type="molecule type" value="Genomic_DNA"/>
</dbReference>
<dbReference type="InterPro" id="IPR018316">
    <property type="entry name" value="Tubulin/FtsZ_2-layer-sand-dom"/>
</dbReference>
<dbReference type="GO" id="GO:0003924">
    <property type="term" value="F:GTPase activity"/>
    <property type="evidence" value="ECO:0007669"/>
    <property type="project" value="InterPro"/>
</dbReference>
<evidence type="ECO:0000313" key="16">
    <source>
        <dbReference type="EMBL" id="OAE30268.1"/>
    </source>
</evidence>
<evidence type="ECO:0000256" key="9">
    <source>
        <dbReference type="ARBA" id="ARBA00023078"/>
    </source>
</evidence>
<keyword evidence="7" id="KW-0547">Nucleotide-binding</keyword>
<dbReference type="GO" id="GO:0005874">
    <property type="term" value="C:microtubule"/>
    <property type="evidence" value="ECO:0007669"/>
    <property type="project" value="InterPro"/>
</dbReference>
<feature type="domain" description="Tubulin/FtsZ GTPase" evidence="14">
    <location>
        <begin position="168"/>
        <end position="362"/>
    </location>
</feature>
<dbReference type="AlphaFoldDB" id="A0A176WAR6"/>
<keyword evidence="5" id="KW-0597">Phosphoprotein</keyword>
<evidence type="ECO:0000259" key="14">
    <source>
        <dbReference type="SMART" id="SM00864"/>
    </source>
</evidence>
<dbReference type="NCBIfam" id="TIGR00065">
    <property type="entry name" value="ftsZ"/>
    <property type="match status" value="1"/>
</dbReference>
<dbReference type="GO" id="GO:0010020">
    <property type="term" value="P:chloroplast fission"/>
    <property type="evidence" value="ECO:0007669"/>
    <property type="project" value="TreeGrafter"/>
</dbReference>
<evidence type="ECO:0000256" key="6">
    <source>
        <dbReference type="ARBA" id="ARBA00022640"/>
    </source>
</evidence>
<sequence length="633" mass="66807">MVLCAMEAVGALTGGICASAAASSSSSSHVGLRRVVNSTSSASVVADCGRRRDLDQEKLKGVAEELGCHRSSLWAAAAAGETSVRGIRKSRAVRAVSRSNWESLRKVSALASQWGSESSVEWQEDEYQYTRPGNGSLTASKAGGGGSPLPSASSWQGAPPIQSFNEAKIKVIGVGGGGSNAVNRMLQSEMKGVEFWIVNTDSQAMAMSPVQEENRLQIGQKLTRGLGAGGNPEIGMSAAEESKALVEEALRGADMVFVTAGMGGGTGSGAAPVIAGVAKALGILTVGIVTTPFSFEGRRRSVQAQEGIAALRNNVDTLIIIPNDKLLTAVSQSTPVTEAFNLADDILRQGVRGISDIITVPGLVNVDFADVRAIMADAGSSLMGIGTATGKSRARDAALSAIQSPLLDVGIERATGIVWNITGGSDMTLFEVNAAAEVIYDLVDPNANLIFGAVVDESYTGEVSITLIATGFRGQDDSELRSVQQTGRSMDGDHGRRPSGVPPLSGSNGGSTVICRFVGFKFKFVKEHLGWVFPGFEPMYEIQPHAIQVNEFFPALGDYTFVQRGWELSFLDHVVLCLGAVGRFQVLREDVVRFEMVDVVGRRLCVHEIDNLLPVQYEAEEPGNILKGDINGN</sequence>
<reference evidence="16" key="1">
    <citation type="submission" date="2016-03" db="EMBL/GenBank/DDBJ databases">
        <title>Mechanisms controlling the formation of the plant cell surface in tip-growing cells are functionally conserved among land plants.</title>
        <authorList>
            <person name="Honkanen S."/>
            <person name="Jones V.A."/>
            <person name="Morieri G."/>
            <person name="Champion C."/>
            <person name="Hetherington A.J."/>
            <person name="Kelly S."/>
            <person name="Saint-Marcoux D."/>
            <person name="Proust H."/>
            <person name="Prescott H."/>
            <person name="Dolan L."/>
        </authorList>
    </citation>
    <scope>NUCLEOTIDE SEQUENCE [LARGE SCALE GENOMIC DNA]</scope>
    <source>
        <tissue evidence="16">Whole gametophyte</tissue>
    </source>
</reference>
<dbReference type="GO" id="GO:0016020">
    <property type="term" value="C:membrane"/>
    <property type="evidence" value="ECO:0007669"/>
    <property type="project" value="UniProtKB-SubCell"/>
</dbReference>
<dbReference type="SUPFAM" id="SSF55307">
    <property type="entry name" value="Tubulin C-terminal domain-like"/>
    <property type="match status" value="1"/>
</dbReference>
<dbReference type="SMART" id="SM00865">
    <property type="entry name" value="Tubulin_C"/>
    <property type="match status" value="1"/>
</dbReference>
<evidence type="ECO:0000313" key="17">
    <source>
        <dbReference type="Proteomes" id="UP000077202"/>
    </source>
</evidence>
<evidence type="ECO:0000256" key="12">
    <source>
        <dbReference type="ARBA" id="ARBA00046272"/>
    </source>
</evidence>
<dbReference type="GO" id="GO:0007017">
    <property type="term" value="P:microtubule-based process"/>
    <property type="evidence" value="ECO:0007669"/>
    <property type="project" value="InterPro"/>
</dbReference>
<dbReference type="Gene3D" id="3.30.1330.20">
    <property type="entry name" value="Tubulin/FtsZ, C-terminal domain"/>
    <property type="match status" value="1"/>
</dbReference>
<dbReference type="GO" id="GO:0005525">
    <property type="term" value="F:GTP binding"/>
    <property type="evidence" value="ECO:0007669"/>
    <property type="project" value="UniProtKB-KW"/>
</dbReference>
<dbReference type="InterPro" id="IPR020805">
    <property type="entry name" value="Cell_div_FtsZ_CS"/>
</dbReference>
<evidence type="ECO:0000256" key="5">
    <source>
        <dbReference type="ARBA" id="ARBA00022553"/>
    </source>
</evidence>
<dbReference type="GO" id="GO:0009570">
    <property type="term" value="C:chloroplast stroma"/>
    <property type="evidence" value="ECO:0007669"/>
    <property type="project" value="UniProtKB-SubCell"/>
</dbReference>
<dbReference type="InterPro" id="IPR036525">
    <property type="entry name" value="Tubulin/FtsZ_GTPase_sf"/>
</dbReference>
<dbReference type="FunFam" id="3.40.50.1440:FF:000001">
    <property type="entry name" value="Cell division protein FtsZ"/>
    <property type="match status" value="1"/>
</dbReference>
<name>A0A176WAR6_MARPO</name>
<comment type="subcellular location">
    <subcellularLocation>
        <location evidence="1">Membrane</location>
        <topology evidence="1">Peripheral membrane protein</topology>
    </subcellularLocation>
    <subcellularLocation>
        <location evidence="2">Plastid</location>
        <location evidence="2">Chloroplast stroma</location>
    </subcellularLocation>
    <subcellularLocation>
        <location evidence="12">Plastid</location>
        <location evidence="12">Chloroplast thylakoid</location>
    </subcellularLocation>
</comment>
<evidence type="ECO:0000259" key="15">
    <source>
        <dbReference type="SMART" id="SM00865"/>
    </source>
</evidence>
<feature type="region of interest" description="Disordered" evidence="13">
    <location>
        <begin position="129"/>
        <end position="158"/>
    </location>
</feature>